<dbReference type="InterPro" id="IPR036937">
    <property type="entry name" value="Adhesion_dom_fimbrial_sf"/>
</dbReference>
<protein>
    <submittedName>
        <fullName evidence="6">Fimbrial protein</fullName>
    </submittedName>
</protein>
<dbReference type="GO" id="GO:0009289">
    <property type="term" value="C:pilus"/>
    <property type="evidence" value="ECO:0007669"/>
    <property type="project" value="UniProtKB-SubCell"/>
</dbReference>
<evidence type="ECO:0000256" key="5">
    <source>
        <dbReference type="SAM" id="SignalP"/>
    </source>
</evidence>
<keyword evidence="3 5" id="KW-0732">Signal</keyword>
<dbReference type="Pfam" id="PF16970">
    <property type="entry name" value="FimA"/>
    <property type="match status" value="1"/>
</dbReference>
<comment type="subcellular location">
    <subcellularLocation>
        <location evidence="1">Fimbrium</location>
    </subcellularLocation>
</comment>
<sequence>MLQMKKALIAITVATMASSFNALAADGTINITGEVTSQTCTVEGNTSGTTAKTVTLPRVSTASLATVGQTAGRTAFTLALTECTGTTAQVHFEPGPSIDAATGNLRNQTTGGSNVQVQLLNASYAPINLQTNEGSLSTAITDKAANLQFYAQYIAATEAATAGQITSNVQFSMDYN</sequence>
<dbReference type="SUPFAM" id="SSF49401">
    <property type="entry name" value="Bacterial adhesins"/>
    <property type="match status" value="1"/>
</dbReference>
<dbReference type="Proteomes" id="UP000022611">
    <property type="component" value="Unassembled WGS sequence"/>
</dbReference>
<feature type="chain" id="PRO_5001456898" evidence="5">
    <location>
        <begin position="25"/>
        <end position="176"/>
    </location>
</feature>
<feature type="signal peptide" evidence="5">
    <location>
        <begin position="1"/>
        <end position="24"/>
    </location>
</feature>
<evidence type="ECO:0000256" key="4">
    <source>
        <dbReference type="ARBA" id="ARBA00023263"/>
    </source>
</evidence>
<evidence type="ECO:0000313" key="6">
    <source>
        <dbReference type="EMBL" id="EXF95618.1"/>
    </source>
</evidence>
<dbReference type="EMBL" id="AFOY02000005">
    <property type="protein sequence ID" value="EXF95618.1"/>
    <property type="molecule type" value="Genomic_DNA"/>
</dbReference>
<organism evidence="6 7">
    <name type="scientific">Pseudomonas fluorescens HK44</name>
    <dbReference type="NCBI Taxonomy" id="1042209"/>
    <lineage>
        <taxon>Bacteria</taxon>
        <taxon>Pseudomonadati</taxon>
        <taxon>Pseudomonadota</taxon>
        <taxon>Gammaproteobacteria</taxon>
        <taxon>Pseudomonadales</taxon>
        <taxon>Pseudomonadaceae</taxon>
        <taxon>Pseudomonas</taxon>
    </lineage>
</organism>
<evidence type="ECO:0000256" key="1">
    <source>
        <dbReference type="ARBA" id="ARBA00004561"/>
    </source>
</evidence>
<dbReference type="HOGENOM" id="CLU_088965_2_1_6"/>
<evidence type="ECO:0000256" key="3">
    <source>
        <dbReference type="ARBA" id="ARBA00022729"/>
    </source>
</evidence>
<dbReference type="PATRIC" id="fig|1042209.11.peg.1295"/>
<gene>
    <name evidence="6" type="ORF">HK44_023745</name>
</gene>
<dbReference type="InterPro" id="IPR008966">
    <property type="entry name" value="Adhesion_dom_sf"/>
</dbReference>
<comment type="similarity">
    <text evidence="2">Belongs to the fimbrial protein family.</text>
</comment>
<comment type="caution">
    <text evidence="6">The sequence shown here is derived from an EMBL/GenBank/DDBJ whole genome shotgun (WGS) entry which is preliminary data.</text>
</comment>
<dbReference type="GO" id="GO:0043709">
    <property type="term" value="P:cell adhesion involved in single-species biofilm formation"/>
    <property type="evidence" value="ECO:0007669"/>
    <property type="project" value="TreeGrafter"/>
</dbReference>
<evidence type="ECO:0000256" key="2">
    <source>
        <dbReference type="ARBA" id="ARBA00006671"/>
    </source>
</evidence>
<evidence type="ECO:0000313" key="7">
    <source>
        <dbReference type="Proteomes" id="UP000022611"/>
    </source>
</evidence>
<accession>A0A010SXX7</accession>
<dbReference type="Gene3D" id="2.60.40.1090">
    <property type="entry name" value="Fimbrial-type adhesion domain"/>
    <property type="match status" value="1"/>
</dbReference>
<dbReference type="PANTHER" id="PTHR33420:SF3">
    <property type="entry name" value="FIMBRIAL SUBUNIT ELFA"/>
    <property type="match status" value="1"/>
</dbReference>
<dbReference type="eggNOG" id="COG3539">
    <property type="taxonomic scope" value="Bacteria"/>
</dbReference>
<dbReference type="PANTHER" id="PTHR33420">
    <property type="entry name" value="FIMBRIAL SUBUNIT ELFA-RELATED"/>
    <property type="match status" value="1"/>
</dbReference>
<dbReference type="InterPro" id="IPR050263">
    <property type="entry name" value="Bact_Fimbrial_Adh_Pro"/>
</dbReference>
<dbReference type="AlphaFoldDB" id="A0A010SXX7"/>
<dbReference type="InterPro" id="IPR039458">
    <property type="entry name" value="FimA-like"/>
</dbReference>
<name>A0A010SXX7_PSEFL</name>
<reference evidence="6 7" key="1">
    <citation type="journal article" date="2011" name="J. Bacteriol.">
        <title>Draft genome sequence of the polycyclic aromatic hydrocarbon-degrading, genetically engineered bioluminescent bioreporter Pseudomonas fluorescens HK44.</title>
        <authorList>
            <person name="Chauhan A."/>
            <person name="Layton A.C."/>
            <person name="Williams D.E."/>
            <person name="Smartt A.E."/>
            <person name="Ripp S."/>
            <person name="Karpinets T.V."/>
            <person name="Brown S.D."/>
            <person name="Sayler G.S."/>
        </authorList>
    </citation>
    <scope>NUCLEOTIDE SEQUENCE [LARGE SCALE GENOMIC DNA]</scope>
    <source>
        <strain evidence="6 7">HK44</strain>
    </source>
</reference>
<keyword evidence="4" id="KW-0281">Fimbrium</keyword>
<proteinExistence type="inferred from homology"/>